<reference evidence="2" key="1">
    <citation type="submission" date="2015-11" db="EMBL/GenBank/DDBJ databases">
        <authorList>
            <person name="Varghese N."/>
        </authorList>
    </citation>
    <scope>NUCLEOTIDE SEQUENCE [LARGE SCALE GENOMIC DNA]</scope>
    <source>
        <strain evidence="2">DSM 45899</strain>
    </source>
</reference>
<organism evidence="1 2">
    <name type="scientific">Parafrankia irregularis</name>
    <dbReference type="NCBI Taxonomy" id="795642"/>
    <lineage>
        <taxon>Bacteria</taxon>
        <taxon>Bacillati</taxon>
        <taxon>Actinomycetota</taxon>
        <taxon>Actinomycetes</taxon>
        <taxon>Frankiales</taxon>
        <taxon>Frankiaceae</taxon>
        <taxon>Parafrankia</taxon>
    </lineage>
</organism>
<evidence type="ECO:0000313" key="1">
    <source>
        <dbReference type="EMBL" id="CUU54139.1"/>
    </source>
</evidence>
<sequence length="123" mass="13413">MTIPGLACVLVLLSAVDRFAMWATTRSWLPWQRRHGGRGVSTVALDELEACFYAGKRHQIEQRRTEEILRDDDSEGAPPRAEPAQAIVRLPVVAVSPGSSGNPGIRATHSLAVPMRAECPGRD</sequence>
<accession>A0A0S4QET4</accession>
<dbReference type="AlphaFoldDB" id="A0A0S4QET4"/>
<gene>
    <name evidence="1" type="ORF">Ga0074812_102143</name>
</gene>
<proteinExistence type="predicted"/>
<dbReference type="Pfam" id="PF19690">
    <property type="entry name" value="DUF6191"/>
    <property type="match status" value="1"/>
</dbReference>
<evidence type="ECO:0000313" key="2">
    <source>
        <dbReference type="Proteomes" id="UP000198802"/>
    </source>
</evidence>
<dbReference type="InterPro" id="IPR045684">
    <property type="entry name" value="DUF6191"/>
</dbReference>
<name>A0A0S4QET4_9ACTN</name>
<protein>
    <submittedName>
        <fullName evidence="1">Uncharacterized protein</fullName>
    </submittedName>
</protein>
<dbReference type="EMBL" id="FAOZ01000002">
    <property type="protein sequence ID" value="CUU54139.1"/>
    <property type="molecule type" value="Genomic_DNA"/>
</dbReference>
<keyword evidence="2" id="KW-1185">Reference proteome</keyword>
<dbReference type="RefSeq" id="WP_131799397.1">
    <property type="nucleotide sequence ID" value="NZ_FAOZ01000002.1"/>
</dbReference>
<dbReference type="Proteomes" id="UP000198802">
    <property type="component" value="Unassembled WGS sequence"/>
</dbReference>